<dbReference type="AlphaFoldDB" id="A0A7V7RQI3"/>
<accession>A0A7V7RQI3</accession>
<dbReference type="OrthoDB" id="2890046at2"/>
<comment type="caution">
    <text evidence="1">The sequence shown here is derived from an EMBL/GenBank/DDBJ whole genome shotgun (WGS) entry which is preliminary data.</text>
</comment>
<sequence>MFSASFIEQLSRYVGREVEIVTGEYGYYEGILIEIVSNDFVRVSEVVPGYETAAATRQSIIPVDAIAYIRVSSLPV</sequence>
<dbReference type="Proteomes" id="UP000441354">
    <property type="component" value="Unassembled WGS sequence"/>
</dbReference>
<evidence type="ECO:0000313" key="2">
    <source>
        <dbReference type="Proteomes" id="UP000441354"/>
    </source>
</evidence>
<proteinExistence type="predicted"/>
<dbReference type="RefSeq" id="WP_151572318.1">
    <property type="nucleotide sequence ID" value="NZ_WBOT01000001.1"/>
</dbReference>
<reference evidence="1 2" key="1">
    <citation type="journal article" date="2014" name="Arch. Microbiol.">
        <title>Bacillus mesophilum sp. nov., strain IITR-54T, a novel 4-chlorobiphenyl dechlorinating bacterium.</title>
        <authorList>
            <person name="Manickam N."/>
            <person name="Singh N.K."/>
            <person name="Bajaj A."/>
            <person name="Kumar R.M."/>
            <person name="Kaur G."/>
            <person name="Kaur N."/>
            <person name="Bala M."/>
            <person name="Kumar A."/>
            <person name="Mayilraj S."/>
        </authorList>
    </citation>
    <scope>NUCLEOTIDE SEQUENCE [LARGE SCALE GENOMIC DNA]</scope>
    <source>
        <strain evidence="1 2">IITR-54</strain>
    </source>
</reference>
<protein>
    <recommendedName>
        <fullName evidence="3">DUF2642 domain-containing protein</fullName>
    </recommendedName>
</protein>
<evidence type="ECO:0000313" key="1">
    <source>
        <dbReference type="EMBL" id="KAB2335705.1"/>
    </source>
</evidence>
<evidence type="ECO:0008006" key="3">
    <source>
        <dbReference type="Google" id="ProtNLM"/>
    </source>
</evidence>
<organism evidence="1 2">
    <name type="scientific">Bacillus mesophilum</name>
    <dbReference type="NCBI Taxonomy" id="1071718"/>
    <lineage>
        <taxon>Bacteria</taxon>
        <taxon>Bacillati</taxon>
        <taxon>Bacillota</taxon>
        <taxon>Bacilli</taxon>
        <taxon>Bacillales</taxon>
        <taxon>Bacillaceae</taxon>
        <taxon>Bacillus</taxon>
    </lineage>
</organism>
<name>A0A7V7RQI3_9BACI</name>
<keyword evidence="2" id="KW-1185">Reference proteome</keyword>
<dbReference type="EMBL" id="WBOT01000001">
    <property type="protein sequence ID" value="KAB2335705.1"/>
    <property type="molecule type" value="Genomic_DNA"/>
</dbReference>
<gene>
    <name evidence="1" type="ORF">F7732_03820</name>
</gene>